<feature type="domain" description="Major facilitator superfamily (MFS) profile" evidence="6">
    <location>
        <begin position="97"/>
        <end position="528"/>
    </location>
</feature>
<dbReference type="EMBL" id="JAPWTK010000760">
    <property type="protein sequence ID" value="KAJ8936299.1"/>
    <property type="molecule type" value="Genomic_DNA"/>
</dbReference>
<dbReference type="CDD" id="cd17317">
    <property type="entry name" value="MFS_SLC22"/>
    <property type="match status" value="1"/>
</dbReference>
<feature type="transmembrane region" description="Helical" evidence="5">
    <location>
        <begin position="24"/>
        <end position="46"/>
    </location>
</feature>
<dbReference type="PROSITE" id="PS50850">
    <property type="entry name" value="MFS"/>
    <property type="match status" value="1"/>
</dbReference>
<feature type="transmembrane region" description="Helical" evidence="5">
    <location>
        <begin position="440"/>
        <end position="463"/>
    </location>
</feature>
<proteinExistence type="predicted"/>
<feature type="transmembrane region" description="Helical" evidence="5">
    <location>
        <begin position="500"/>
        <end position="521"/>
    </location>
</feature>
<feature type="transmembrane region" description="Helical" evidence="5">
    <location>
        <begin position="261"/>
        <end position="280"/>
    </location>
</feature>
<evidence type="ECO:0000256" key="1">
    <source>
        <dbReference type="ARBA" id="ARBA00004141"/>
    </source>
</evidence>
<sequence>MERQHILDFDDMLEELGELGKFQIYTYTLVCLPVLFAAASSLSYVFTAGIPNYRCLIPECEDAYDTSYNVPWLNWTIPMDHSSDQVIGVKVDSCERYSLNRSIDNTTCSPDIFTSNIEKCSEWVFDENERTIVSDWNITCVENQWKLSLVGTSHFAGIVVGSCVFGALADWYGRKNIFVFCIFLMSVSGAVQVVSPEYITFVVLIFINALGTAGVYPLAFIIGVEMVGKKKREVTGIVLNYFYALGEAVVAPIAWYTKDWVYLQLLVSVPAIVFVGYYWAVPESVRWLLANNKNEKAKKIVFKVAKVNKVTLSDSIVETFKEETPLTTKGDSELKEREIFIVVQRMAKSTRLLLRFAILYFIWAVNAFIYYGLSINSTSLGGNKYINFALVSLIEIPGYTIAWVCIQKLGRRISLVASLLVCGITCTLTIFATNVSGSNWAVITLFLLGKLGVTSAFGVIYVYTAEMLPTVIRSGGVGTASTVARLGALLAPFVPLLGLYYTPLPMILFGGVAILAGLLALKLPETFGIKLPETVEEAEKI</sequence>
<evidence type="ECO:0000256" key="2">
    <source>
        <dbReference type="ARBA" id="ARBA00022692"/>
    </source>
</evidence>
<dbReference type="PANTHER" id="PTHR24064">
    <property type="entry name" value="SOLUTE CARRIER FAMILY 22 MEMBER"/>
    <property type="match status" value="1"/>
</dbReference>
<evidence type="ECO:0000259" key="6">
    <source>
        <dbReference type="PROSITE" id="PS50850"/>
    </source>
</evidence>
<feature type="transmembrane region" description="Helical" evidence="5">
    <location>
        <begin position="475"/>
        <end position="494"/>
    </location>
</feature>
<protein>
    <recommendedName>
        <fullName evidence="6">Major facilitator superfamily (MFS) profile domain-containing protein</fullName>
    </recommendedName>
</protein>
<gene>
    <name evidence="7" type="ORF">NQ318_001492</name>
</gene>
<keyword evidence="3 5" id="KW-1133">Transmembrane helix</keyword>
<evidence type="ECO:0000256" key="5">
    <source>
        <dbReference type="SAM" id="Phobius"/>
    </source>
</evidence>
<dbReference type="InterPro" id="IPR020846">
    <property type="entry name" value="MFS_dom"/>
</dbReference>
<keyword evidence="2 5" id="KW-0812">Transmembrane</keyword>
<feature type="transmembrane region" description="Helical" evidence="5">
    <location>
        <begin position="234"/>
        <end position="255"/>
    </location>
</feature>
<dbReference type="Pfam" id="PF00083">
    <property type="entry name" value="Sugar_tr"/>
    <property type="match status" value="1"/>
</dbReference>
<feature type="transmembrane region" description="Helical" evidence="5">
    <location>
        <begin position="177"/>
        <end position="195"/>
    </location>
</feature>
<evidence type="ECO:0000256" key="3">
    <source>
        <dbReference type="ARBA" id="ARBA00022989"/>
    </source>
</evidence>
<dbReference type="InterPro" id="IPR036259">
    <property type="entry name" value="MFS_trans_sf"/>
</dbReference>
<organism evidence="7 8">
    <name type="scientific">Aromia moschata</name>
    <dbReference type="NCBI Taxonomy" id="1265417"/>
    <lineage>
        <taxon>Eukaryota</taxon>
        <taxon>Metazoa</taxon>
        <taxon>Ecdysozoa</taxon>
        <taxon>Arthropoda</taxon>
        <taxon>Hexapoda</taxon>
        <taxon>Insecta</taxon>
        <taxon>Pterygota</taxon>
        <taxon>Neoptera</taxon>
        <taxon>Endopterygota</taxon>
        <taxon>Coleoptera</taxon>
        <taxon>Polyphaga</taxon>
        <taxon>Cucujiformia</taxon>
        <taxon>Chrysomeloidea</taxon>
        <taxon>Cerambycidae</taxon>
        <taxon>Cerambycinae</taxon>
        <taxon>Callichromatini</taxon>
        <taxon>Aromia</taxon>
    </lineage>
</organism>
<comment type="subcellular location">
    <subcellularLocation>
        <location evidence="1">Membrane</location>
        <topology evidence="1">Multi-pass membrane protein</topology>
    </subcellularLocation>
</comment>
<dbReference type="Proteomes" id="UP001162162">
    <property type="component" value="Unassembled WGS sequence"/>
</dbReference>
<keyword evidence="8" id="KW-1185">Reference proteome</keyword>
<feature type="transmembrane region" description="Helical" evidence="5">
    <location>
        <begin position="385"/>
        <end position="406"/>
    </location>
</feature>
<feature type="transmembrane region" description="Helical" evidence="5">
    <location>
        <begin position="413"/>
        <end position="434"/>
    </location>
</feature>
<dbReference type="Gene3D" id="1.20.1250.20">
    <property type="entry name" value="MFS general substrate transporter like domains"/>
    <property type="match status" value="1"/>
</dbReference>
<dbReference type="GO" id="GO:0016020">
    <property type="term" value="C:membrane"/>
    <property type="evidence" value="ECO:0007669"/>
    <property type="project" value="UniProtKB-SubCell"/>
</dbReference>
<accession>A0AAV8XBC8</accession>
<dbReference type="GO" id="GO:0022857">
    <property type="term" value="F:transmembrane transporter activity"/>
    <property type="evidence" value="ECO:0007669"/>
    <property type="project" value="InterPro"/>
</dbReference>
<dbReference type="AlphaFoldDB" id="A0AAV8XBC8"/>
<dbReference type="InterPro" id="IPR005828">
    <property type="entry name" value="MFS_sugar_transport-like"/>
</dbReference>
<evidence type="ECO:0000256" key="4">
    <source>
        <dbReference type="ARBA" id="ARBA00023136"/>
    </source>
</evidence>
<evidence type="ECO:0000313" key="7">
    <source>
        <dbReference type="EMBL" id="KAJ8936299.1"/>
    </source>
</evidence>
<feature type="transmembrane region" description="Helical" evidence="5">
    <location>
        <begin position="201"/>
        <end position="222"/>
    </location>
</feature>
<keyword evidence="4 5" id="KW-0472">Membrane</keyword>
<comment type="caution">
    <text evidence="7">The sequence shown here is derived from an EMBL/GenBank/DDBJ whole genome shotgun (WGS) entry which is preliminary data.</text>
</comment>
<name>A0AAV8XBC8_9CUCU</name>
<feature type="transmembrane region" description="Helical" evidence="5">
    <location>
        <begin position="352"/>
        <end position="373"/>
    </location>
</feature>
<dbReference type="SUPFAM" id="SSF103473">
    <property type="entry name" value="MFS general substrate transporter"/>
    <property type="match status" value="1"/>
</dbReference>
<reference evidence="7" key="1">
    <citation type="journal article" date="2023" name="Insect Mol. Biol.">
        <title>Genome sequencing provides insights into the evolution of gene families encoding plant cell wall-degrading enzymes in longhorned beetles.</title>
        <authorList>
            <person name="Shin N.R."/>
            <person name="Okamura Y."/>
            <person name="Kirsch R."/>
            <person name="Pauchet Y."/>
        </authorList>
    </citation>
    <scope>NUCLEOTIDE SEQUENCE</scope>
    <source>
        <strain evidence="7">AMC_N1</strain>
    </source>
</reference>
<evidence type="ECO:0000313" key="8">
    <source>
        <dbReference type="Proteomes" id="UP001162162"/>
    </source>
</evidence>